<dbReference type="Proteomes" id="UP000790347">
    <property type="component" value="Unassembled WGS sequence"/>
</dbReference>
<proteinExistence type="inferred from homology"/>
<dbReference type="HAMAP" id="MF_00434">
    <property type="entry name" value="Pterin_4_alpha"/>
    <property type="match status" value="1"/>
</dbReference>
<organism evidence="6 7">
    <name type="scientific">Dermatophagoides farinae</name>
    <name type="common">American house dust mite</name>
    <dbReference type="NCBI Taxonomy" id="6954"/>
    <lineage>
        <taxon>Eukaryota</taxon>
        <taxon>Metazoa</taxon>
        <taxon>Ecdysozoa</taxon>
        <taxon>Arthropoda</taxon>
        <taxon>Chelicerata</taxon>
        <taxon>Arachnida</taxon>
        <taxon>Acari</taxon>
        <taxon>Acariformes</taxon>
        <taxon>Sarcoptiformes</taxon>
        <taxon>Astigmata</taxon>
        <taxon>Psoroptidia</taxon>
        <taxon>Analgoidea</taxon>
        <taxon>Pyroglyphidae</taxon>
        <taxon>Dermatophagoidinae</taxon>
        <taxon>Dermatophagoides</taxon>
    </lineage>
</organism>
<dbReference type="Gene3D" id="3.30.1360.20">
    <property type="entry name" value="Transcriptional coactivator/pterin dehydratase"/>
    <property type="match status" value="1"/>
</dbReference>
<dbReference type="GO" id="GO:0006729">
    <property type="term" value="P:tetrahydrobiopterin biosynthetic process"/>
    <property type="evidence" value="ECO:0007669"/>
    <property type="project" value="InterPro"/>
</dbReference>
<evidence type="ECO:0000313" key="7">
    <source>
        <dbReference type="Proteomes" id="UP000790347"/>
    </source>
</evidence>
<dbReference type="Pfam" id="PF01329">
    <property type="entry name" value="Pterin_4a"/>
    <property type="match status" value="1"/>
</dbReference>
<comment type="similarity">
    <text evidence="2">Belongs to the pterin-4-alpha-carbinolamine dehydratase family.</text>
</comment>
<dbReference type="InterPro" id="IPR001533">
    <property type="entry name" value="Pterin_deHydtase"/>
</dbReference>
<sequence>MLATTLARQDFFSCFSLVAKQITHNIKREFCGSKNSINCYNKLLLNSPPTSSSLINKSIILSSFSNKAVSGSKMSTKLNDDQRKELLQPLLDKEWTMDKSGRDAINKEFKFKDFNQAFSFMTQVALKAEKMNHHPEWFNCYNRVNILLSSHDVNGLSERDIRMAKQIEIYFERFK</sequence>
<dbReference type="AlphaFoldDB" id="A0A922HMM0"/>
<dbReference type="NCBIfam" id="NF002018">
    <property type="entry name" value="PRK00823.1-3"/>
    <property type="match status" value="1"/>
</dbReference>
<evidence type="ECO:0000256" key="2">
    <source>
        <dbReference type="ARBA" id="ARBA00006472"/>
    </source>
</evidence>
<name>A0A922HMM0_DERFA</name>
<reference evidence="6" key="2">
    <citation type="journal article" date="2022" name="Res Sq">
        <title>Comparative Genomics Reveals Insights into the Divergent Evolution of Astigmatic Mites and Household Pest Adaptations.</title>
        <authorList>
            <person name="Xiong Q."/>
            <person name="Wan A.T.-Y."/>
            <person name="Liu X.-Y."/>
            <person name="Fung C.S.-H."/>
            <person name="Xiao X."/>
            <person name="Malainual N."/>
            <person name="Hou J."/>
            <person name="Wang L."/>
            <person name="Wang M."/>
            <person name="Yang K."/>
            <person name="Cui Y."/>
            <person name="Leung E."/>
            <person name="Nong W."/>
            <person name="Shin S.-K."/>
            <person name="Au S."/>
            <person name="Jeong K.Y."/>
            <person name="Chew F.T."/>
            <person name="Hui J."/>
            <person name="Leung T.F."/>
            <person name="Tungtrongchitr A."/>
            <person name="Zhong N."/>
            <person name="Liu Z."/>
            <person name="Tsui S."/>
        </authorList>
    </citation>
    <scope>NUCLEOTIDE SEQUENCE</scope>
    <source>
        <strain evidence="6">Derf</strain>
        <tissue evidence="6">Whole organism</tissue>
    </source>
</reference>
<dbReference type="CDD" id="cd00914">
    <property type="entry name" value="PCD_DCoH_subfamily_b"/>
    <property type="match status" value="1"/>
</dbReference>
<dbReference type="EMBL" id="ASGP02000007">
    <property type="protein sequence ID" value="KAH9497664.1"/>
    <property type="molecule type" value="Genomic_DNA"/>
</dbReference>
<reference evidence="6" key="1">
    <citation type="submission" date="2013-05" db="EMBL/GenBank/DDBJ databases">
        <authorList>
            <person name="Yim A.K.Y."/>
            <person name="Chan T.F."/>
            <person name="Ji K.M."/>
            <person name="Liu X.Y."/>
            <person name="Zhou J.W."/>
            <person name="Li R.Q."/>
            <person name="Yang K.Y."/>
            <person name="Li J."/>
            <person name="Li M."/>
            <person name="Law P.T.W."/>
            <person name="Wu Y.L."/>
            <person name="Cai Z.L."/>
            <person name="Qin H."/>
            <person name="Bao Y."/>
            <person name="Leung R.K.K."/>
            <person name="Ng P.K.S."/>
            <person name="Zou J."/>
            <person name="Zhong X.J."/>
            <person name="Ran P.X."/>
            <person name="Zhong N.S."/>
            <person name="Liu Z.G."/>
            <person name="Tsui S.K.W."/>
        </authorList>
    </citation>
    <scope>NUCLEOTIDE SEQUENCE</scope>
    <source>
        <strain evidence="6">Derf</strain>
        <tissue evidence="6">Whole organism</tissue>
    </source>
</reference>
<dbReference type="EC" id="4.2.1.96" evidence="3"/>
<gene>
    <name evidence="6" type="primary">PCBD2</name>
    <name evidence="6" type="ORF">DERF_013632</name>
</gene>
<keyword evidence="4" id="KW-0456">Lyase</keyword>
<comment type="catalytic activity">
    <reaction evidence="1">
        <text>(4aS,6R)-4a-hydroxy-L-erythro-5,6,7,8-tetrahydrobiopterin = (6R)-L-erythro-6,7-dihydrobiopterin + H2O</text>
        <dbReference type="Rhea" id="RHEA:11920"/>
        <dbReference type="ChEBI" id="CHEBI:15377"/>
        <dbReference type="ChEBI" id="CHEBI:15642"/>
        <dbReference type="ChEBI" id="CHEBI:43120"/>
        <dbReference type="EC" id="4.2.1.96"/>
    </reaction>
</comment>
<evidence type="ECO:0000256" key="4">
    <source>
        <dbReference type="ARBA" id="ARBA00023239"/>
    </source>
</evidence>
<dbReference type="SUPFAM" id="SSF55248">
    <property type="entry name" value="PCD-like"/>
    <property type="match status" value="1"/>
</dbReference>
<accession>A0A922HMM0</accession>
<keyword evidence="7" id="KW-1185">Reference proteome</keyword>
<evidence type="ECO:0000256" key="3">
    <source>
        <dbReference type="ARBA" id="ARBA00013252"/>
    </source>
</evidence>
<dbReference type="GO" id="GO:0008124">
    <property type="term" value="F:4-alpha-hydroxytetrahydrobiopterin dehydratase activity"/>
    <property type="evidence" value="ECO:0007669"/>
    <property type="project" value="UniProtKB-EC"/>
</dbReference>
<evidence type="ECO:0000256" key="1">
    <source>
        <dbReference type="ARBA" id="ARBA00001554"/>
    </source>
</evidence>
<comment type="caution">
    <text evidence="6">The sequence shown here is derived from an EMBL/GenBank/DDBJ whole genome shotgun (WGS) entry which is preliminary data.</text>
</comment>
<dbReference type="PANTHER" id="PTHR12599">
    <property type="entry name" value="PTERIN-4-ALPHA-CARBINOLAMINE DEHYDRATASE"/>
    <property type="match status" value="1"/>
</dbReference>
<evidence type="ECO:0000256" key="5">
    <source>
        <dbReference type="ARBA" id="ARBA00030497"/>
    </source>
</evidence>
<dbReference type="PANTHER" id="PTHR12599:SF0">
    <property type="entry name" value="PTERIN-4-ALPHA-CARBINOLAMINE DEHYDRATASE"/>
    <property type="match status" value="1"/>
</dbReference>
<protein>
    <recommendedName>
        <fullName evidence="3">4a-hydroxytetrahydrobiopterin dehydratase</fullName>
        <ecNumber evidence="3">4.2.1.96</ecNumber>
    </recommendedName>
    <alternativeName>
        <fullName evidence="5">4-alpha-hydroxy-tetrahydropterin dehydratase</fullName>
    </alternativeName>
</protein>
<dbReference type="InterPro" id="IPR036428">
    <property type="entry name" value="PCD_sf"/>
</dbReference>
<evidence type="ECO:0000313" key="6">
    <source>
        <dbReference type="EMBL" id="KAH9497664.1"/>
    </source>
</evidence>